<sequence>MSTVRRGKAMPTDGPTAKFLYTIIKQLDLKCIDWNLVASQLEISNGHAARMRYSRFRQQMEGITSTPRSSRTKKAATKSTKAGASAGKGEMQKEISPPPTQMVKQESGMGNICQPSPYIKTEPYSLPIRSMADIPHIGSLAAPNPHSQQSGSSYPQITTLHADMVPYTPIATFQEPSAGYQHASSSHMAWTPIKNEPQPDTHEHGGMGNVLLKMEISPEDEISRDA</sequence>
<dbReference type="VEuPathDB" id="FungiDB:P175DRAFT_0455349"/>
<protein>
    <recommendedName>
        <fullName evidence="2">Myb-like DNA-binding domain-containing protein</fullName>
    </recommendedName>
</protein>
<evidence type="ECO:0000313" key="3">
    <source>
        <dbReference type="EMBL" id="KKK23764.1"/>
    </source>
</evidence>
<accession>A0A0F8UWA2</accession>
<feature type="region of interest" description="Disordered" evidence="1">
    <location>
        <begin position="60"/>
        <end position="104"/>
    </location>
</feature>
<dbReference type="EMBL" id="JYKN01000616">
    <property type="protein sequence ID" value="KKK23764.1"/>
    <property type="molecule type" value="Genomic_DNA"/>
</dbReference>
<comment type="caution">
    <text evidence="3">The sequence shown here is derived from an EMBL/GenBank/DDBJ whole genome shotgun (WGS) entry which is preliminary data.</text>
</comment>
<dbReference type="AlphaFoldDB" id="A0A0F8UWA2"/>
<evidence type="ECO:0000256" key="1">
    <source>
        <dbReference type="SAM" id="MobiDB-lite"/>
    </source>
</evidence>
<gene>
    <name evidence="3" type="ORF">AOCH_000680</name>
</gene>
<evidence type="ECO:0000259" key="2">
    <source>
        <dbReference type="Pfam" id="PF22980"/>
    </source>
</evidence>
<proteinExistence type="predicted"/>
<keyword evidence="4" id="KW-1185">Reference proteome</keyword>
<feature type="compositionally biased region" description="Low complexity" evidence="1">
    <location>
        <begin position="77"/>
        <end position="89"/>
    </location>
</feature>
<dbReference type="Proteomes" id="UP000034947">
    <property type="component" value="Unassembled WGS sequence"/>
</dbReference>
<name>A0A0F8UWA2_9EURO</name>
<organism evidence="3 4">
    <name type="scientific">Aspergillus ochraceoroseus</name>
    <dbReference type="NCBI Taxonomy" id="138278"/>
    <lineage>
        <taxon>Eukaryota</taxon>
        <taxon>Fungi</taxon>
        <taxon>Dikarya</taxon>
        <taxon>Ascomycota</taxon>
        <taxon>Pezizomycotina</taxon>
        <taxon>Eurotiomycetes</taxon>
        <taxon>Eurotiomycetidae</taxon>
        <taxon>Eurotiales</taxon>
        <taxon>Aspergillaceae</taxon>
        <taxon>Aspergillus</taxon>
        <taxon>Aspergillus subgen. Nidulantes</taxon>
    </lineage>
</organism>
<dbReference type="Pfam" id="PF22980">
    <property type="entry name" value="Myb_DNA-bind_8"/>
    <property type="match status" value="1"/>
</dbReference>
<feature type="domain" description="Myb-like DNA-binding" evidence="2">
    <location>
        <begin position="14"/>
        <end position="61"/>
    </location>
</feature>
<reference evidence="3 4" key="1">
    <citation type="submission" date="2015-02" db="EMBL/GenBank/DDBJ databases">
        <title>Draft Genome Sequences of Two Closely-Related Aflatoxigenic Aspergillus Species Obtained from the Cote d'Ivoire.</title>
        <authorList>
            <person name="Moore G.G."/>
            <person name="Beltz S.B."/>
            <person name="Mack B.M."/>
        </authorList>
    </citation>
    <scope>NUCLEOTIDE SEQUENCE [LARGE SCALE GENOMIC DNA]</scope>
    <source>
        <strain evidence="3 4">SRRC1432</strain>
    </source>
</reference>
<evidence type="ECO:0000313" key="4">
    <source>
        <dbReference type="Proteomes" id="UP000034947"/>
    </source>
</evidence>
<dbReference type="InterPro" id="IPR054505">
    <property type="entry name" value="Myb_DNA-bind_8"/>
</dbReference>
<dbReference type="OrthoDB" id="3944408at2759"/>